<dbReference type="GO" id="GO:0006357">
    <property type="term" value="P:regulation of transcription by RNA polymerase II"/>
    <property type="evidence" value="ECO:0007669"/>
    <property type="project" value="TreeGrafter"/>
</dbReference>
<dbReference type="PANTHER" id="PTHR13793:SF107">
    <property type="entry name" value="BROMODOMAIN-CONTAINING PROTEIN HOMOLOG"/>
    <property type="match status" value="1"/>
</dbReference>
<dbReference type="InterPro" id="IPR011011">
    <property type="entry name" value="Znf_FYVE_PHD"/>
</dbReference>
<evidence type="ECO:0000256" key="5">
    <source>
        <dbReference type="SAM" id="MobiDB-lite"/>
    </source>
</evidence>
<feature type="domain" description="PHD-type" evidence="6">
    <location>
        <begin position="392"/>
        <end position="442"/>
    </location>
</feature>
<feature type="compositionally biased region" description="Basic and acidic residues" evidence="5">
    <location>
        <begin position="593"/>
        <end position="605"/>
    </location>
</feature>
<feature type="region of interest" description="Disordered" evidence="5">
    <location>
        <begin position="1"/>
        <end position="28"/>
    </location>
</feature>
<evidence type="ECO:0000256" key="1">
    <source>
        <dbReference type="ARBA" id="ARBA00022723"/>
    </source>
</evidence>
<dbReference type="PROSITE" id="PS51805">
    <property type="entry name" value="EPHD"/>
    <property type="match status" value="1"/>
</dbReference>
<dbReference type="GO" id="GO:0008270">
    <property type="term" value="F:zinc ion binding"/>
    <property type="evidence" value="ECO:0007669"/>
    <property type="project" value="UniProtKB-KW"/>
</dbReference>
<dbReference type="InterPro" id="IPR019787">
    <property type="entry name" value="Znf_PHD-finger"/>
</dbReference>
<organism evidence="8 9">
    <name type="scientific">Folsomia candida</name>
    <name type="common">Springtail</name>
    <dbReference type="NCBI Taxonomy" id="158441"/>
    <lineage>
        <taxon>Eukaryota</taxon>
        <taxon>Metazoa</taxon>
        <taxon>Ecdysozoa</taxon>
        <taxon>Arthropoda</taxon>
        <taxon>Hexapoda</taxon>
        <taxon>Collembola</taxon>
        <taxon>Entomobryomorpha</taxon>
        <taxon>Isotomoidea</taxon>
        <taxon>Isotomidae</taxon>
        <taxon>Proisotominae</taxon>
        <taxon>Folsomia</taxon>
    </lineage>
</organism>
<keyword evidence="2 4" id="KW-0863">Zinc-finger</keyword>
<feature type="region of interest" description="Disordered" evidence="5">
    <location>
        <begin position="565"/>
        <end position="636"/>
    </location>
</feature>
<evidence type="ECO:0000313" key="8">
    <source>
        <dbReference type="EMBL" id="OXA51629.1"/>
    </source>
</evidence>
<dbReference type="OrthoDB" id="20839at2759"/>
<dbReference type="CDD" id="cd15492">
    <property type="entry name" value="PHD_BRPF_JADE_like"/>
    <property type="match status" value="1"/>
</dbReference>
<feature type="compositionally biased region" description="Low complexity" evidence="5">
    <location>
        <begin position="1"/>
        <end position="15"/>
    </location>
</feature>
<evidence type="ECO:0000256" key="4">
    <source>
        <dbReference type="PROSITE-ProRule" id="PRU00146"/>
    </source>
</evidence>
<dbReference type="InterPro" id="IPR001965">
    <property type="entry name" value="Znf_PHD"/>
</dbReference>
<dbReference type="Pfam" id="PF13832">
    <property type="entry name" value="zf-HC5HC2H_2"/>
    <property type="match status" value="1"/>
</dbReference>
<evidence type="ECO:0000313" key="9">
    <source>
        <dbReference type="Proteomes" id="UP000198287"/>
    </source>
</evidence>
<keyword evidence="3" id="KW-0862">Zinc</keyword>
<feature type="domain" description="PHD-type" evidence="7">
    <location>
        <begin position="447"/>
        <end position="565"/>
    </location>
</feature>
<dbReference type="InterPro" id="IPR050701">
    <property type="entry name" value="Histone_Mod_Regulator"/>
</dbReference>
<dbReference type="SUPFAM" id="SSF57903">
    <property type="entry name" value="FYVE/PHD zinc finger"/>
    <property type="match status" value="1"/>
</dbReference>
<dbReference type="PROSITE" id="PS50016">
    <property type="entry name" value="ZF_PHD_2"/>
    <property type="match status" value="1"/>
</dbReference>
<dbReference type="InterPro" id="IPR034732">
    <property type="entry name" value="EPHD"/>
</dbReference>
<dbReference type="Pfam" id="PF13831">
    <property type="entry name" value="PHD_2"/>
    <property type="match status" value="1"/>
</dbReference>
<feature type="compositionally biased region" description="Basic residues" evidence="5">
    <location>
        <begin position="159"/>
        <end position="172"/>
    </location>
</feature>
<protein>
    <submittedName>
        <fullName evidence="8">Protein Jade-3</fullName>
    </submittedName>
</protein>
<sequence length="636" mass="69659">MKLESDMSSTSNNSSRVTPGRGATGMFSTPVKDFVGQSPNGLGSAPGKYVRRLNAMEEELNDCKTKCAFLENRLSEFEDWKRKLNMWLLENFGVTIGSVISSNGDDKSMMSNEQPTNGVQFPVAPMLIPKSEEVDSTISVDESTHKTPKIKWKIAAPASKKRNPTVKAPAKKVHNDTANSSRKKTKGGKMGPLVVSTVTDSSNRAGCSSSTTNPVVATGSGKKNLSSITDTFFIGSSISVEVTRTPSISLERCDNKSQGLLCSSTASPQQIVSTPTPDPTPVTLPEGNVDEYDDDDDEVSIVYGEMFTFIIMPFNLCSSSVSLLHIYNLKKLFSIASPPASARTRDFGRMVENAEPFNVNQDASLFVPETLQHHSDSDPLNMDMYQLETNDPTPCAVCAVVDPEPRNEMIFCDMCNVCVHQACYGVPHLPPGGWKCNPCALGLRPSEIQCHFCPEFGGALKPIKSPAKCHWAHMICAIWIPEVKTANELTREPIINLSMIPKDRWNLKCSLCKNPRGACIQCQFNKRCVKAFHVTCAMRHGLSMKEVVDPLLGTPILQAYCKGHTYPTTPKKKQRKNAKHGDKSPSKKKRHSSTKEGTHIGEPSKKKFMTSSNVDVDAQNGDGNLLHKSFGESQGM</sequence>
<dbReference type="PANTHER" id="PTHR13793">
    <property type="entry name" value="PHD FINGER PROTEINS"/>
    <property type="match status" value="1"/>
</dbReference>
<evidence type="ECO:0000259" key="7">
    <source>
        <dbReference type="PROSITE" id="PS51805"/>
    </source>
</evidence>
<evidence type="ECO:0000256" key="3">
    <source>
        <dbReference type="ARBA" id="ARBA00022833"/>
    </source>
</evidence>
<accession>A0A226E2H2</accession>
<feature type="region of interest" description="Disordered" evidence="5">
    <location>
        <begin position="157"/>
        <end position="193"/>
    </location>
</feature>
<keyword evidence="9" id="KW-1185">Reference proteome</keyword>
<dbReference type="Proteomes" id="UP000198287">
    <property type="component" value="Unassembled WGS sequence"/>
</dbReference>
<name>A0A226E2H2_FOLCA</name>
<dbReference type="EMBL" id="LNIX01000007">
    <property type="protein sequence ID" value="OXA51629.1"/>
    <property type="molecule type" value="Genomic_DNA"/>
</dbReference>
<dbReference type="Gene3D" id="3.30.40.10">
    <property type="entry name" value="Zinc/RING finger domain, C3HC4 (zinc finger)"/>
    <property type="match status" value="2"/>
</dbReference>
<comment type="caution">
    <text evidence="8">The sequence shown here is derived from an EMBL/GenBank/DDBJ whole genome shotgun (WGS) entry which is preliminary data.</text>
</comment>
<evidence type="ECO:0000259" key="6">
    <source>
        <dbReference type="PROSITE" id="PS50016"/>
    </source>
</evidence>
<evidence type="ECO:0000256" key="2">
    <source>
        <dbReference type="ARBA" id="ARBA00022771"/>
    </source>
</evidence>
<dbReference type="SMART" id="SM00249">
    <property type="entry name" value="PHD"/>
    <property type="match status" value="2"/>
</dbReference>
<dbReference type="AlphaFoldDB" id="A0A226E2H2"/>
<reference evidence="8 9" key="1">
    <citation type="submission" date="2015-12" db="EMBL/GenBank/DDBJ databases">
        <title>The genome of Folsomia candida.</title>
        <authorList>
            <person name="Faddeeva A."/>
            <person name="Derks M.F."/>
            <person name="Anvar Y."/>
            <person name="Smit S."/>
            <person name="Van Straalen N."/>
            <person name="Roelofs D."/>
        </authorList>
    </citation>
    <scope>NUCLEOTIDE SEQUENCE [LARGE SCALE GENOMIC DNA]</scope>
    <source>
        <strain evidence="8 9">VU population</strain>
        <tissue evidence="8">Whole body</tissue>
    </source>
</reference>
<proteinExistence type="predicted"/>
<gene>
    <name evidence="8" type="ORF">Fcan01_13258</name>
</gene>
<dbReference type="InterPro" id="IPR013083">
    <property type="entry name" value="Znf_RING/FYVE/PHD"/>
</dbReference>
<keyword evidence="1" id="KW-0479">Metal-binding</keyword>